<sequence length="609" mass="64322">MDSIHIWATYGLIVLSVVGYALERWPIEAVAAASLSAFLLLFTLFPYTGPNGDPVTTAELMAGFANPALITVMSLLIVGQGLFATDAMARPARLVTRLGGPTGRTTVFIVLVAAALLSAFLNNTPVVVIFIPILTVIATQRAIPAAHVFMPLSFLSILGGMTTLIGSSTNLLVAGVASRAGVEIGFFDITIPGLCLAVAGAFYVLKIMPRILTPRDGDLARTSDVGGKQFLGEVHIDEDHPFAGLTARAGLIPGLNEFMPRMILRGAQTFLPPFEDVTLAAGDRLIVTAPRKAFSAALSKGDLALRTIDPASGAQNLERTRNIGPDMVMAEAVVAPGSRYVGRTMQYSGLRTQFELTLFGLQRKNRMARSALSDIRLEPGDTLLLCGRQSSINALRGNHDLLLLEYSTQTVPQSSKAGLAISIFLTIVALSAAGVLPIEVLAMTGAVLMVATGCLTIGEAARSVDRSIYMLVAASIAAATALEQTGGARLIADSIVDALSGATPLVILSALFFVIALLTNFLSNNATAVLFTPVALNIADQLGVSPMAFLACVIFAANASFATPIGYQTNLLVMGPGRYRFMDFIKAGLPLVILMWLCFTLVAPLYYTL</sequence>
<dbReference type="Pfam" id="PF03600">
    <property type="entry name" value="CitMHS"/>
    <property type="match status" value="1"/>
</dbReference>
<gene>
    <name evidence="9" type="ORF">DYI37_04515</name>
</gene>
<dbReference type="PROSITE" id="PS51202">
    <property type="entry name" value="RCK_C"/>
    <property type="match status" value="2"/>
</dbReference>
<feature type="domain" description="RCK C-terminal" evidence="8">
    <location>
        <begin position="315"/>
        <end position="401"/>
    </location>
</feature>
<dbReference type="AlphaFoldDB" id="A0A371X7B9"/>
<dbReference type="Gene3D" id="3.30.70.1450">
    <property type="entry name" value="Regulator of K+ conductance, C-terminal domain"/>
    <property type="match status" value="1"/>
</dbReference>
<feature type="domain" description="RCK C-terminal" evidence="8">
    <location>
        <begin position="217"/>
        <end position="303"/>
    </location>
</feature>
<keyword evidence="10" id="KW-1185">Reference proteome</keyword>
<evidence type="ECO:0000313" key="10">
    <source>
        <dbReference type="Proteomes" id="UP000264310"/>
    </source>
</evidence>
<dbReference type="PANTHER" id="PTHR43652:SF2">
    <property type="entry name" value="BASIC AMINO ACID ANTIPORTER YFCC-RELATED"/>
    <property type="match status" value="1"/>
</dbReference>
<accession>A0A371X7B9</accession>
<dbReference type="InterPro" id="IPR036721">
    <property type="entry name" value="RCK_C_sf"/>
</dbReference>
<feature type="transmembrane region" description="Helical" evidence="7">
    <location>
        <begin position="184"/>
        <end position="205"/>
    </location>
</feature>
<dbReference type="RefSeq" id="WP_116682021.1">
    <property type="nucleotide sequence ID" value="NZ_QURL01000002.1"/>
</dbReference>
<dbReference type="PANTHER" id="PTHR43652">
    <property type="entry name" value="BASIC AMINO ACID ANTIPORTER YFCC-RELATED"/>
    <property type="match status" value="1"/>
</dbReference>
<feature type="transmembrane region" description="Helical" evidence="7">
    <location>
        <begin position="548"/>
        <end position="567"/>
    </location>
</feature>
<protein>
    <submittedName>
        <fullName evidence="9">SLC13 family permease</fullName>
    </submittedName>
</protein>
<dbReference type="InterPro" id="IPR051679">
    <property type="entry name" value="DASS-Related_Transporters"/>
</dbReference>
<dbReference type="GO" id="GO:0008324">
    <property type="term" value="F:monoatomic cation transmembrane transporter activity"/>
    <property type="evidence" value="ECO:0007669"/>
    <property type="project" value="InterPro"/>
</dbReference>
<name>A0A371X7B9_9HYPH</name>
<dbReference type="OrthoDB" id="9809303at2"/>
<feature type="transmembrane region" description="Helical" evidence="7">
    <location>
        <begin position="155"/>
        <end position="178"/>
    </location>
</feature>
<feature type="transmembrane region" description="Helical" evidence="7">
    <location>
        <begin position="506"/>
        <end position="536"/>
    </location>
</feature>
<evidence type="ECO:0000256" key="6">
    <source>
        <dbReference type="ARBA" id="ARBA00023136"/>
    </source>
</evidence>
<evidence type="ECO:0000259" key="8">
    <source>
        <dbReference type="PROSITE" id="PS51202"/>
    </source>
</evidence>
<keyword evidence="5 7" id="KW-1133">Transmembrane helix</keyword>
<keyword evidence="6 7" id="KW-0472">Membrane</keyword>
<dbReference type="InterPro" id="IPR004680">
    <property type="entry name" value="Cit_transptr-like_dom"/>
</dbReference>
<feature type="transmembrane region" description="Helical" evidence="7">
    <location>
        <begin position="29"/>
        <end position="48"/>
    </location>
</feature>
<evidence type="ECO:0000256" key="7">
    <source>
        <dbReference type="SAM" id="Phobius"/>
    </source>
</evidence>
<feature type="transmembrane region" description="Helical" evidence="7">
    <location>
        <begin position="587"/>
        <end position="607"/>
    </location>
</feature>
<evidence type="ECO:0000256" key="2">
    <source>
        <dbReference type="ARBA" id="ARBA00022448"/>
    </source>
</evidence>
<dbReference type="GO" id="GO:0006813">
    <property type="term" value="P:potassium ion transport"/>
    <property type="evidence" value="ECO:0007669"/>
    <property type="project" value="InterPro"/>
</dbReference>
<reference evidence="9 10" key="1">
    <citation type="submission" date="2018-08" db="EMBL/GenBank/DDBJ databases">
        <title>Fulvimarina sp. 85, whole genome shotgun sequence.</title>
        <authorList>
            <person name="Tuo L."/>
        </authorList>
    </citation>
    <scope>NUCLEOTIDE SEQUENCE [LARGE SCALE GENOMIC DNA]</scope>
    <source>
        <strain evidence="9 10">85</strain>
    </source>
</reference>
<evidence type="ECO:0000313" key="9">
    <source>
        <dbReference type="EMBL" id="RFC65123.1"/>
    </source>
</evidence>
<feature type="transmembrane region" description="Helical" evidence="7">
    <location>
        <begin position="468"/>
        <end position="486"/>
    </location>
</feature>
<dbReference type="Proteomes" id="UP000264310">
    <property type="component" value="Unassembled WGS sequence"/>
</dbReference>
<dbReference type="GO" id="GO:0005886">
    <property type="term" value="C:plasma membrane"/>
    <property type="evidence" value="ECO:0007669"/>
    <property type="project" value="TreeGrafter"/>
</dbReference>
<organism evidence="9 10">
    <name type="scientific">Fulvimarina endophytica</name>
    <dbReference type="NCBI Taxonomy" id="2293836"/>
    <lineage>
        <taxon>Bacteria</taxon>
        <taxon>Pseudomonadati</taxon>
        <taxon>Pseudomonadota</taxon>
        <taxon>Alphaproteobacteria</taxon>
        <taxon>Hyphomicrobiales</taxon>
        <taxon>Aurantimonadaceae</taxon>
        <taxon>Fulvimarina</taxon>
    </lineage>
</organism>
<dbReference type="SUPFAM" id="SSF116726">
    <property type="entry name" value="TrkA C-terminal domain-like"/>
    <property type="match status" value="2"/>
</dbReference>
<feature type="transmembrane region" description="Helical" evidence="7">
    <location>
        <begin position="68"/>
        <end position="89"/>
    </location>
</feature>
<keyword evidence="3 7" id="KW-0812">Transmembrane</keyword>
<evidence type="ECO:0000256" key="1">
    <source>
        <dbReference type="ARBA" id="ARBA00004141"/>
    </source>
</evidence>
<evidence type="ECO:0000256" key="3">
    <source>
        <dbReference type="ARBA" id="ARBA00022692"/>
    </source>
</evidence>
<feature type="transmembrane region" description="Helical" evidence="7">
    <location>
        <begin position="442"/>
        <end position="461"/>
    </location>
</feature>
<keyword evidence="4" id="KW-0677">Repeat</keyword>
<evidence type="ECO:0000256" key="4">
    <source>
        <dbReference type="ARBA" id="ARBA00022737"/>
    </source>
</evidence>
<keyword evidence="2" id="KW-0813">Transport</keyword>
<dbReference type="Pfam" id="PF02080">
    <property type="entry name" value="TrkA_C"/>
    <property type="match status" value="1"/>
</dbReference>
<feature type="transmembrane region" description="Helical" evidence="7">
    <location>
        <begin position="101"/>
        <end position="120"/>
    </location>
</feature>
<comment type="subcellular location">
    <subcellularLocation>
        <location evidence="1">Membrane</location>
        <topology evidence="1">Multi-pass membrane protein</topology>
    </subcellularLocation>
</comment>
<dbReference type="EMBL" id="QURL01000002">
    <property type="protein sequence ID" value="RFC65123.1"/>
    <property type="molecule type" value="Genomic_DNA"/>
</dbReference>
<proteinExistence type="predicted"/>
<evidence type="ECO:0000256" key="5">
    <source>
        <dbReference type="ARBA" id="ARBA00022989"/>
    </source>
</evidence>
<dbReference type="InterPro" id="IPR006037">
    <property type="entry name" value="RCK_C"/>
</dbReference>
<comment type="caution">
    <text evidence="9">The sequence shown here is derived from an EMBL/GenBank/DDBJ whole genome shotgun (WGS) entry which is preliminary data.</text>
</comment>
<feature type="transmembrane region" description="Helical" evidence="7">
    <location>
        <begin position="6"/>
        <end position="22"/>
    </location>
</feature>